<reference evidence="1 2" key="1">
    <citation type="submission" date="2021-06" db="EMBL/GenBank/DDBJ databases">
        <title>Caerostris darwini draft genome.</title>
        <authorList>
            <person name="Kono N."/>
            <person name="Arakawa K."/>
        </authorList>
    </citation>
    <scope>NUCLEOTIDE SEQUENCE [LARGE SCALE GENOMIC DNA]</scope>
</reference>
<keyword evidence="2" id="KW-1185">Reference proteome</keyword>
<gene>
    <name evidence="1" type="ORF">CDAR_182361</name>
</gene>
<proteinExistence type="predicted"/>
<dbReference type="AlphaFoldDB" id="A0AAV4U5I4"/>
<sequence>MPELSPSSFFRTIAVIGYLLPDQWLRCHRRSLDMAMSSSSLEYNSRSVGCRCTENGMPCYLCDPINGFPVIAARHGDEQFIPRVQQPICWMQMHRELSALCADQMANQTVNNSTRLRDASFQRFFQRSWNSGAMFVNARVSFQ</sequence>
<accession>A0AAV4U5I4</accession>
<dbReference type="EMBL" id="BPLQ01010733">
    <property type="protein sequence ID" value="GIY53021.1"/>
    <property type="molecule type" value="Genomic_DNA"/>
</dbReference>
<evidence type="ECO:0000313" key="1">
    <source>
        <dbReference type="EMBL" id="GIY53021.1"/>
    </source>
</evidence>
<organism evidence="1 2">
    <name type="scientific">Caerostris darwini</name>
    <dbReference type="NCBI Taxonomy" id="1538125"/>
    <lineage>
        <taxon>Eukaryota</taxon>
        <taxon>Metazoa</taxon>
        <taxon>Ecdysozoa</taxon>
        <taxon>Arthropoda</taxon>
        <taxon>Chelicerata</taxon>
        <taxon>Arachnida</taxon>
        <taxon>Araneae</taxon>
        <taxon>Araneomorphae</taxon>
        <taxon>Entelegynae</taxon>
        <taxon>Araneoidea</taxon>
        <taxon>Araneidae</taxon>
        <taxon>Caerostris</taxon>
    </lineage>
</organism>
<name>A0AAV4U5I4_9ARAC</name>
<evidence type="ECO:0000313" key="2">
    <source>
        <dbReference type="Proteomes" id="UP001054837"/>
    </source>
</evidence>
<dbReference type="Proteomes" id="UP001054837">
    <property type="component" value="Unassembled WGS sequence"/>
</dbReference>
<comment type="caution">
    <text evidence="1">The sequence shown here is derived from an EMBL/GenBank/DDBJ whole genome shotgun (WGS) entry which is preliminary data.</text>
</comment>
<protein>
    <submittedName>
        <fullName evidence="1">Uncharacterized protein</fullName>
    </submittedName>
</protein>